<dbReference type="SUPFAM" id="SSF55811">
    <property type="entry name" value="Nudix"/>
    <property type="match status" value="1"/>
</dbReference>
<dbReference type="Gene3D" id="3.90.79.10">
    <property type="entry name" value="Nucleoside Triphosphate Pyrophosphohydrolase"/>
    <property type="match status" value="1"/>
</dbReference>
<evidence type="ECO:0000256" key="1">
    <source>
        <dbReference type="ARBA" id="ARBA00004173"/>
    </source>
</evidence>
<evidence type="ECO:0000256" key="4">
    <source>
        <dbReference type="ARBA" id="ARBA00022980"/>
    </source>
</evidence>
<dbReference type="PANTHER" id="PTHR13124">
    <property type="entry name" value="39S RIBOSOMAL PROTEIN L46, MITOCHONDRIAL PRECURSOR-RELATED"/>
    <property type="match status" value="1"/>
</dbReference>
<reference evidence="12" key="1">
    <citation type="submission" date="2025-08" db="UniProtKB">
        <authorList>
            <consortium name="RefSeq"/>
        </authorList>
    </citation>
    <scope>IDENTIFICATION</scope>
</reference>
<accession>A0A6P8PL87</accession>
<feature type="region of interest" description="Disordered" evidence="9">
    <location>
        <begin position="90"/>
        <end position="110"/>
    </location>
</feature>
<evidence type="ECO:0000256" key="9">
    <source>
        <dbReference type="SAM" id="MobiDB-lite"/>
    </source>
</evidence>
<dbReference type="Pfam" id="PF11788">
    <property type="entry name" value="MRP-L46"/>
    <property type="match status" value="1"/>
</dbReference>
<evidence type="ECO:0000256" key="3">
    <source>
        <dbReference type="ARBA" id="ARBA00022946"/>
    </source>
</evidence>
<dbReference type="OrthoDB" id="194611at2759"/>
<proteinExistence type="inferred from homology"/>
<evidence type="ECO:0000256" key="5">
    <source>
        <dbReference type="ARBA" id="ARBA00023128"/>
    </source>
</evidence>
<dbReference type="GeneID" id="117348393"/>
<dbReference type="GO" id="GO:0003735">
    <property type="term" value="F:structural constituent of ribosome"/>
    <property type="evidence" value="ECO:0007669"/>
    <property type="project" value="InterPro"/>
</dbReference>
<evidence type="ECO:0000256" key="2">
    <source>
        <dbReference type="ARBA" id="ARBA00009070"/>
    </source>
</evidence>
<keyword evidence="11" id="KW-1185">Reference proteome</keyword>
<evidence type="ECO:0000313" key="12">
    <source>
        <dbReference type="RefSeq" id="XP_033776361.1"/>
    </source>
</evidence>
<evidence type="ECO:0000259" key="10">
    <source>
        <dbReference type="Pfam" id="PF11788"/>
    </source>
</evidence>
<dbReference type="InterPro" id="IPR033650">
    <property type="entry name" value="Ribosomal_mL46_NUDIX"/>
</dbReference>
<dbReference type="Proteomes" id="UP000515159">
    <property type="component" value="Chromosome 14"/>
</dbReference>
<evidence type="ECO:0000256" key="8">
    <source>
        <dbReference type="ARBA" id="ARBA00035534"/>
    </source>
</evidence>
<name>A0A6P8PL87_GEOSA</name>
<dbReference type="GO" id="GO:0005762">
    <property type="term" value="C:mitochondrial large ribosomal subunit"/>
    <property type="evidence" value="ECO:0007669"/>
    <property type="project" value="TreeGrafter"/>
</dbReference>
<dbReference type="InterPro" id="IPR040008">
    <property type="entry name" value="Ribosomal_mL46"/>
</dbReference>
<keyword evidence="5" id="KW-0496">Mitochondrion</keyword>
<evidence type="ECO:0000256" key="7">
    <source>
        <dbReference type="ARBA" id="ARBA00035190"/>
    </source>
</evidence>
<dbReference type="FunCoup" id="A0A6P8PL87">
    <property type="interactions" value="1221"/>
</dbReference>
<protein>
    <recommendedName>
        <fullName evidence="7">Large ribosomal subunit protein mL46</fullName>
    </recommendedName>
    <alternativeName>
        <fullName evidence="8">39S ribosomal protein L46, mitochondrial</fullName>
    </alternativeName>
</protein>
<keyword evidence="6" id="KW-0687">Ribonucleoprotein</keyword>
<dbReference type="CDD" id="cd04661">
    <property type="entry name" value="NUDIX_MRP_L46"/>
    <property type="match status" value="1"/>
</dbReference>
<evidence type="ECO:0000256" key="6">
    <source>
        <dbReference type="ARBA" id="ARBA00023274"/>
    </source>
</evidence>
<dbReference type="RefSeq" id="XP_033776361.1">
    <property type="nucleotide sequence ID" value="XM_033920470.1"/>
</dbReference>
<dbReference type="KEGG" id="gsh:117348393"/>
<gene>
    <name evidence="12" type="primary">MRPL46</name>
</gene>
<sequence length="277" mass="31798">MAAPVRRFFVRDVLRRFAVRPPAFFARGFSSAEAQSGPSPWRLFGAVCLQRLAVVSRAKDPVQEAMAEMLGQMEVEKSLYSDHEIGLKEDKERIQRQQSENYDSDDEDSGKRLMTLEDLEEIWEQKFKQFKAGPRVTDADKKNDRMSLNRKLDDNLVLLVKEKIGNEEVWLLPQVDWQCGETIRQTAERALAAVSGNHIQAKFLGNAPCGFYKYKFPKAVRTEDNVGGKVFFFKALLQSGDLSEVKNKEYVWVGKDELKDYLKPAYLTQVDRFFLGL</sequence>
<dbReference type="GO" id="GO:0005743">
    <property type="term" value="C:mitochondrial inner membrane"/>
    <property type="evidence" value="ECO:0007669"/>
    <property type="project" value="UniProtKB-ARBA"/>
</dbReference>
<dbReference type="InterPro" id="IPR021757">
    <property type="entry name" value="Ribosomal_mL46_N"/>
</dbReference>
<evidence type="ECO:0000313" key="11">
    <source>
        <dbReference type="Proteomes" id="UP000515159"/>
    </source>
</evidence>
<dbReference type="InParanoid" id="A0A6P8PL87"/>
<dbReference type="PANTHER" id="PTHR13124:SF12">
    <property type="entry name" value="LARGE RIBOSOMAL SUBUNIT PROTEIN ML46"/>
    <property type="match status" value="1"/>
</dbReference>
<organism evidence="11 12">
    <name type="scientific">Geotrypetes seraphini</name>
    <name type="common">Gaboon caecilian</name>
    <name type="synonym">Caecilia seraphini</name>
    <dbReference type="NCBI Taxonomy" id="260995"/>
    <lineage>
        <taxon>Eukaryota</taxon>
        <taxon>Metazoa</taxon>
        <taxon>Chordata</taxon>
        <taxon>Craniata</taxon>
        <taxon>Vertebrata</taxon>
        <taxon>Euteleostomi</taxon>
        <taxon>Amphibia</taxon>
        <taxon>Gymnophiona</taxon>
        <taxon>Geotrypetes</taxon>
    </lineage>
</organism>
<dbReference type="AlphaFoldDB" id="A0A6P8PL87"/>
<dbReference type="FunFam" id="3.90.79.10:FF:000018">
    <property type="entry name" value="39S ribosomal protein L46, mitochondrial"/>
    <property type="match status" value="1"/>
</dbReference>
<dbReference type="InterPro" id="IPR015797">
    <property type="entry name" value="NUDIX_hydrolase-like_dom_sf"/>
</dbReference>
<comment type="subcellular location">
    <subcellularLocation>
        <location evidence="1">Mitochondrion</location>
    </subcellularLocation>
</comment>
<comment type="similarity">
    <text evidence="2">Belongs to the mitochondrion-specific ribosomal protein mL46 family.</text>
</comment>
<keyword evidence="4 12" id="KW-0689">Ribosomal protein</keyword>
<feature type="domain" description="Large ribosomal subunit protein mL46 N-terminal" evidence="10">
    <location>
        <begin position="41"/>
        <end position="140"/>
    </location>
</feature>
<dbReference type="CTD" id="26589"/>
<keyword evidence="3" id="KW-0809">Transit peptide</keyword>